<protein>
    <submittedName>
        <fullName evidence="2">Uncharacterized protein</fullName>
    </submittedName>
</protein>
<organism evidence="2 3">
    <name type="scientific">Actinomortierella ambigua</name>
    <dbReference type="NCBI Taxonomy" id="1343610"/>
    <lineage>
        <taxon>Eukaryota</taxon>
        <taxon>Fungi</taxon>
        <taxon>Fungi incertae sedis</taxon>
        <taxon>Mucoromycota</taxon>
        <taxon>Mortierellomycotina</taxon>
        <taxon>Mortierellomycetes</taxon>
        <taxon>Mortierellales</taxon>
        <taxon>Mortierellaceae</taxon>
        <taxon>Actinomortierella</taxon>
    </lineage>
</organism>
<reference evidence="2" key="1">
    <citation type="journal article" date="2020" name="Fungal Divers.">
        <title>Resolving the Mortierellaceae phylogeny through synthesis of multi-gene phylogenetics and phylogenomics.</title>
        <authorList>
            <person name="Vandepol N."/>
            <person name="Liber J."/>
            <person name="Desiro A."/>
            <person name="Na H."/>
            <person name="Kennedy M."/>
            <person name="Barry K."/>
            <person name="Grigoriev I.V."/>
            <person name="Miller A.N."/>
            <person name="O'Donnell K."/>
            <person name="Stajich J.E."/>
            <person name="Bonito G."/>
        </authorList>
    </citation>
    <scope>NUCLEOTIDE SEQUENCE</scope>
    <source>
        <strain evidence="2">BC1065</strain>
    </source>
</reference>
<feature type="region of interest" description="Disordered" evidence="1">
    <location>
        <begin position="1"/>
        <end position="22"/>
    </location>
</feature>
<dbReference type="Proteomes" id="UP000807716">
    <property type="component" value="Unassembled WGS sequence"/>
</dbReference>
<evidence type="ECO:0000313" key="2">
    <source>
        <dbReference type="EMBL" id="KAG0260125.1"/>
    </source>
</evidence>
<accession>A0A9P6Q551</accession>
<feature type="compositionally biased region" description="Basic and acidic residues" evidence="1">
    <location>
        <begin position="7"/>
        <end position="22"/>
    </location>
</feature>
<evidence type="ECO:0000313" key="3">
    <source>
        <dbReference type="Proteomes" id="UP000807716"/>
    </source>
</evidence>
<dbReference type="AlphaFoldDB" id="A0A9P6Q551"/>
<name>A0A9P6Q551_9FUNG</name>
<gene>
    <name evidence="2" type="ORF">DFQ27_003734</name>
</gene>
<dbReference type="EMBL" id="JAAAJB010000260">
    <property type="protein sequence ID" value="KAG0260125.1"/>
    <property type="molecule type" value="Genomic_DNA"/>
</dbReference>
<comment type="caution">
    <text evidence="2">The sequence shown here is derived from an EMBL/GenBank/DDBJ whole genome shotgun (WGS) entry which is preliminary data.</text>
</comment>
<evidence type="ECO:0000256" key="1">
    <source>
        <dbReference type="SAM" id="MobiDB-lite"/>
    </source>
</evidence>
<sequence>MYVPSPKGRDWKRQTQVQRERRREFDMSTNYILPAMGIHTSEDPDLREIILGGLRLGVLDKLSFA</sequence>
<proteinExistence type="predicted"/>
<keyword evidence="3" id="KW-1185">Reference proteome</keyword>